<feature type="region of interest" description="Disordered" evidence="1">
    <location>
        <begin position="455"/>
        <end position="474"/>
    </location>
</feature>
<feature type="region of interest" description="Disordered" evidence="1">
    <location>
        <begin position="612"/>
        <end position="699"/>
    </location>
</feature>
<dbReference type="STRING" id="765915.A0A1Y2I2R8"/>
<evidence type="ECO:0000259" key="2">
    <source>
        <dbReference type="PROSITE" id="PS50238"/>
    </source>
</evidence>
<dbReference type="EMBL" id="MCFL01000003">
    <property type="protein sequence ID" value="ORZ40241.1"/>
    <property type="molecule type" value="Genomic_DNA"/>
</dbReference>
<dbReference type="Pfam" id="PF00620">
    <property type="entry name" value="RhoGAP"/>
    <property type="match status" value="1"/>
</dbReference>
<feature type="region of interest" description="Disordered" evidence="1">
    <location>
        <begin position="485"/>
        <end position="585"/>
    </location>
</feature>
<dbReference type="Proteomes" id="UP000193411">
    <property type="component" value="Unassembled WGS sequence"/>
</dbReference>
<feature type="compositionally biased region" description="Low complexity" evidence="1">
    <location>
        <begin position="191"/>
        <end position="202"/>
    </location>
</feature>
<comment type="caution">
    <text evidence="3">The sequence shown here is derived from an EMBL/GenBank/DDBJ whole genome shotgun (WGS) entry which is preliminary data.</text>
</comment>
<evidence type="ECO:0000313" key="4">
    <source>
        <dbReference type="Proteomes" id="UP000193411"/>
    </source>
</evidence>
<dbReference type="Gene3D" id="1.10.555.10">
    <property type="entry name" value="Rho GTPase activation protein"/>
    <property type="match status" value="1"/>
</dbReference>
<dbReference type="GO" id="GO:0031267">
    <property type="term" value="F:small GTPase binding"/>
    <property type="evidence" value="ECO:0007669"/>
    <property type="project" value="InterPro"/>
</dbReference>
<protein>
    <recommendedName>
        <fullName evidence="2">Rho-GAP domain-containing protein</fullName>
    </recommendedName>
</protein>
<evidence type="ECO:0000256" key="1">
    <source>
        <dbReference type="SAM" id="MobiDB-lite"/>
    </source>
</evidence>
<dbReference type="GO" id="GO:0007264">
    <property type="term" value="P:small GTPase-mediated signal transduction"/>
    <property type="evidence" value="ECO:0007669"/>
    <property type="project" value="InterPro"/>
</dbReference>
<dbReference type="InterPro" id="IPR039767">
    <property type="entry name" value="RALBP1"/>
</dbReference>
<sequence length="699" mass="72862">MASFQSRLRGFVGNVGGGVGGSTKDKDKDKDKDKEKDKDKDHGHGHGHHTHHHKKDKEKDKRKSSLTNSSGNLKRGSSLAVDDPDNANADSTTSSTAGSQPNLFSAASSSHHGNHHGHLNAHSQGLGSGMAHSSSTTDMISASDPQLGSSGAQTPNSETGSLERPSSSSASNSFRNPSAQQQSGSNGKLTSSESNESLPDSSSGGGGGGGKASGGGKSSKSKLSKWKDKALEKSEKWMVKANELRHGHGGSNTKKSTGEVSARVFSVPLHAAVAASQIDETCPLPAVVIRSIEFLEAKGMYEVGLYRIPGSSSTVGRLKNVYDCGGDLNLFLEDPPVDPHAVATLLKLFLRELPENILGSYLPHFTEILTTEARPIPLMAALARQLPLPNYYLLSWLCAHLARLAYFSDVNKMTIKNLALIFSWTLQLDSHLLTTLVDHAMELFPLTSDGLVPDEVYKGEDGEGGQGGGAGEYSATYHTANTTALGVVGDDGNSTPEMGYSPPQASAPAVSSPASVSPPVVTPGQAQTKGPPSLPSRPGSPLRAAVTPELQPVEAPATPQDQRRPASVRSMSPTRPTASPPQLNLLGSLDVGARLSMDFADLTLDPTLLPATTTAASTPSRSMTQPVQGASPKLGRSPSPALPPRSATASPRPASPAPRHGDLLVFDSPVAAGPSDKGSVQGERVTTPPPDPFADPSSP</sequence>
<dbReference type="AlphaFoldDB" id="A0A1Y2I2R8"/>
<feature type="compositionally biased region" description="Polar residues" evidence="1">
    <location>
        <begin position="180"/>
        <end position="190"/>
    </location>
</feature>
<dbReference type="SMART" id="SM00324">
    <property type="entry name" value="RhoGAP"/>
    <property type="match status" value="1"/>
</dbReference>
<dbReference type="PROSITE" id="PS50238">
    <property type="entry name" value="RHOGAP"/>
    <property type="match status" value="1"/>
</dbReference>
<dbReference type="PANTHER" id="PTHR12783:SF5">
    <property type="entry name" value="RALA-BINDING PROTEIN 1"/>
    <property type="match status" value="1"/>
</dbReference>
<dbReference type="InterPro" id="IPR000198">
    <property type="entry name" value="RhoGAP_dom"/>
</dbReference>
<accession>A0A1Y2I2R8</accession>
<organism evidence="3 4">
    <name type="scientific">Catenaria anguillulae PL171</name>
    <dbReference type="NCBI Taxonomy" id="765915"/>
    <lineage>
        <taxon>Eukaryota</taxon>
        <taxon>Fungi</taxon>
        <taxon>Fungi incertae sedis</taxon>
        <taxon>Blastocladiomycota</taxon>
        <taxon>Blastocladiomycetes</taxon>
        <taxon>Blastocladiales</taxon>
        <taxon>Catenariaceae</taxon>
        <taxon>Catenaria</taxon>
    </lineage>
</organism>
<feature type="compositionally biased region" description="Polar residues" evidence="1">
    <location>
        <begin position="131"/>
        <end position="160"/>
    </location>
</feature>
<feature type="domain" description="Rho-GAP" evidence="2">
    <location>
        <begin position="267"/>
        <end position="452"/>
    </location>
</feature>
<dbReference type="PANTHER" id="PTHR12783">
    <property type="entry name" value="RALA BINDING PROTEIN 1 RALBP1"/>
    <property type="match status" value="1"/>
</dbReference>
<feature type="region of interest" description="Disordered" evidence="1">
    <location>
        <begin position="1"/>
        <end position="227"/>
    </location>
</feature>
<feature type="compositionally biased region" description="Polar residues" evidence="1">
    <location>
        <begin position="569"/>
        <end position="582"/>
    </location>
</feature>
<feature type="compositionally biased region" description="Low complexity" evidence="1">
    <location>
        <begin position="164"/>
        <end position="179"/>
    </location>
</feature>
<dbReference type="InterPro" id="IPR008936">
    <property type="entry name" value="Rho_GTPase_activation_prot"/>
</dbReference>
<proteinExistence type="predicted"/>
<feature type="compositionally biased region" description="Low complexity" evidence="1">
    <location>
        <begin position="501"/>
        <end position="519"/>
    </location>
</feature>
<name>A0A1Y2I2R8_9FUNG</name>
<dbReference type="OrthoDB" id="185175at2759"/>
<reference evidence="3 4" key="1">
    <citation type="submission" date="2016-07" db="EMBL/GenBank/DDBJ databases">
        <title>Pervasive Adenine N6-methylation of Active Genes in Fungi.</title>
        <authorList>
            <consortium name="DOE Joint Genome Institute"/>
            <person name="Mondo S.J."/>
            <person name="Dannebaum R.O."/>
            <person name="Kuo R.C."/>
            <person name="Labutti K."/>
            <person name="Haridas S."/>
            <person name="Kuo A."/>
            <person name="Salamov A."/>
            <person name="Ahrendt S.R."/>
            <person name="Lipzen A."/>
            <person name="Sullivan W."/>
            <person name="Andreopoulos W.B."/>
            <person name="Clum A."/>
            <person name="Lindquist E."/>
            <person name="Daum C."/>
            <person name="Ramamoorthy G.K."/>
            <person name="Gryganskyi A."/>
            <person name="Culley D."/>
            <person name="Magnuson J.K."/>
            <person name="James T.Y."/>
            <person name="O'Malley M.A."/>
            <person name="Stajich J.E."/>
            <person name="Spatafora J.W."/>
            <person name="Visel A."/>
            <person name="Grigoriev I.V."/>
        </authorList>
    </citation>
    <scope>NUCLEOTIDE SEQUENCE [LARGE SCALE GENOMIC DNA]</scope>
    <source>
        <strain evidence="3 4">PL171</strain>
    </source>
</reference>
<gene>
    <name evidence="3" type="ORF">BCR44DRAFT_1424688</name>
</gene>
<feature type="compositionally biased region" description="Basic and acidic residues" evidence="1">
    <location>
        <begin position="23"/>
        <end position="44"/>
    </location>
</feature>
<evidence type="ECO:0000313" key="3">
    <source>
        <dbReference type="EMBL" id="ORZ40241.1"/>
    </source>
</evidence>
<feature type="compositionally biased region" description="Polar residues" evidence="1">
    <location>
        <begin position="88"/>
        <end position="103"/>
    </location>
</feature>
<keyword evidence="4" id="KW-1185">Reference proteome</keyword>
<dbReference type="GO" id="GO:0005096">
    <property type="term" value="F:GTPase activator activity"/>
    <property type="evidence" value="ECO:0007669"/>
    <property type="project" value="InterPro"/>
</dbReference>
<feature type="compositionally biased region" description="Pro residues" evidence="1">
    <location>
        <begin position="687"/>
        <end position="699"/>
    </location>
</feature>
<feature type="compositionally biased region" description="Basic residues" evidence="1">
    <location>
        <begin position="45"/>
        <end position="56"/>
    </location>
</feature>
<dbReference type="SUPFAM" id="SSF48350">
    <property type="entry name" value="GTPase activation domain, GAP"/>
    <property type="match status" value="1"/>
</dbReference>
<feature type="compositionally biased region" description="Low complexity" evidence="1">
    <location>
        <begin position="636"/>
        <end position="652"/>
    </location>
</feature>
<feature type="compositionally biased region" description="Gly residues" evidence="1">
    <location>
        <begin position="203"/>
        <end position="217"/>
    </location>
</feature>